<dbReference type="Proteomes" id="UP001228113">
    <property type="component" value="Chromosome"/>
</dbReference>
<evidence type="ECO:0000313" key="2">
    <source>
        <dbReference type="Proteomes" id="UP001228113"/>
    </source>
</evidence>
<dbReference type="EMBL" id="AP027081">
    <property type="protein sequence ID" value="BDU76299.1"/>
    <property type="molecule type" value="Genomic_DNA"/>
</dbReference>
<accession>A0AA48GRJ5</accession>
<dbReference type="AlphaFoldDB" id="A0AA48GRJ5"/>
<proteinExistence type="predicted"/>
<dbReference type="RefSeq" id="WP_316411333.1">
    <property type="nucleotide sequence ID" value="NZ_AP027081.1"/>
</dbReference>
<organism evidence="1 2">
    <name type="scientific">Mesoterricola sediminis</name>
    <dbReference type="NCBI Taxonomy" id="2927980"/>
    <lineage>
        <taxon>Bacteria</taxon>
        <taxon>Pseudomonadati</taxon>
        <taxon>Acidobacteriota</taxon>
        <taxon>Holophagae</taxon>
        <taxon>Holophagales</taxon>
        <taxon>Holophagaceae</taxon>
        <taxon>Mesoterricola</taxon>
    </lineage>
</organism>
<protein>
    <submittedName>
        <fullName evidence="1">Uncharacterized protein</fullName>
    </submittedName>
</protein>
<reference evidence="1" key="1">
    <citation type="journal article" date="2023" name="Int. J. Syst. Evol. Microbiol.">
        <title>Mesoterricola silvestris gen. nov., sp. nov., Mesoterricola sediminis sp. nov., Geothrix oryzae sp. nov., Geothrix edaphica sp. nov., Geothrix rubra sp. nov., and Geothrix limicola sp. nov., six novel members of Acidobacteriota isolated from soils.</title>
        <authorList>
            <person name="Itoh H."/>
            <person name="Sugisawa Y."/>
            <person name="Mise K."/>
            <person name="Xu Z."/>
            <person name="Kuniyasu M."/>
            <person name="Ushijima N."/>
            <person name="Kawano K."/>
            <person name="Kobayashi E."/>
            <person name="Shiratori Y."/>
            <person name="Masuda Y."/>
            <person name="Senoo K."/>
        </authorList>
    </citation>
    <scope>NUCLEOTIDE SEQUENCE</scope>
    <source>
        <strain evidence="1">W786</strain>
    </source>
</reference>
<keyword evidence="2" id="KW-1185">Reference proteome</keyword>
<sequence length="127" mass="13521">MNLDPLLVSQVHKAYVLTGAPKGAITRKVKGEIDPGQGEPVSVTTLTAAPLYREDSTSLKTLGSKFGEDLVLGGDVQISIPAYKLAFRPEAGDRFSYADGASRAIVDVRPSYAPGGTPTEYSLLVRR</sequence>
<gene>
    <name evidence="1" type="ORF">METESE_12570</name>
</gene>
<evidence type="ECO:0000313" key="1">
    <source>
        <dbReference type="EMBL" id="BDU76299.1"/>
    </source>
</evidence>
<dbReference type="KEGG" id="msea:METESE_12570"/>
<name>A0AA48GRJ5_9BACT</name>